<feature type="domain" description="Beta-mannosidase-like galactose-binding" evidence="8">
    <location>
        <begin position="70"/>
        <end position="196"/>
    </location>
</feature>
<dbReference type="InterPro" id="IPR043534">
    <property type="entry name" value="EBDG/EBM"/>
</dbReference>
<dbReference type="Proteomes" id="UP000402241">
    <property type="component" value="Chromosome"/>
</dbReference>
<proteinExistence type="inferred from homology"/>
<evidence type="ECO:0000259" key="5">
    <source>
        <dbReference type="Pfam" id="PF00703"/>
    </source>
</evidence>
<dbReference type="InterPro" id="IPR008979">
    <property type="entry name" value="Galactose-bd-like_sf"/>
</dbReference>
<dbReference type="InterPro" id="IPR036156">
    <property type="entry name" value="Beta-gal/glucu_dom_sf"/>
</dbReference>
<sequence>MPSRPTIPRTPPPHRLTRRLITMLFATITLVASIGLVHVPRASAATVGSTELTSGWALRSANQVADPGPTISQVGYNTAGWNPISLPSTVLAGLVANNVYQNIYVGTNLQSVPDLTSQNWWFRGQFTASATTADQAYWLRFQGISYRAQIWLNGTQLDANAVGTMAAHEYNVTNLIRPGALNALAILVTPPAHDCKDLSFCTVDWNPEAPDMNAGLWGKTLLDTTGPIALRDPYVKTVLPLPATNAADLTVYVDAVNATNAPVTATVNATITKAGYPSVSVSQPVTLAANERREVTFDPAGYPQLHLTSPALWWPYQYGSPELYQLATSATLAGATSDTKSINFGVRQFTDYRTTVNGTSFVGYQVNGKNIFFRGGGYMWDLLQRWDTKTNAAHVQYVKDMGLNTIRLEGTLGNDELYDLADKAGVMIMPGFVCCSAWENDNTWTAEQEQVANASLESQMRALRAHASPFMWAYGSDQPPTAAHLTAYKNTATRLHWQNPTVDNVATWSNANAGMKMDGPYKWEPPLLWWDSPAQSGSAFGTTGEEGTEAPPPLESLQKFIPAANLWPIGATWNYHAGKPRSVFDNIQVYTDGVDKRYGTTTSAEDYSRKSELQNYENTRSFFEAWNSHEYTQSFGVIFWMLNNAWPSVHWNLYDYYLKPGGGYFGSKKANEPLHIAYDYKTRNVYTVNSTLTARSGLTATATVYKIPDLSQAYTTSVPVTATANAATQVLTLPALTGLSATYFIRLQLKDPAGAVLSNNLYWYSSQPDALGNKKNWYMTAVKTYANLTGLNSLPANPNLATSVTRSVASGQETATIKLTNNSPTNIAFFLRPEITAGNGGNEVLPVNYTDNYVSLWPGESTTITATYQSSDLGGQAPYLRTRGYNIPTTSTPVP</sequence>
<dbReference type="PANTHER" id="PTHR43536:SF1">
    <property type="entry name" value="MANNOSYLGLYCOPROTEIN ENDO-BETA-MANNOSIDASE"/>
    <property type="match status" value="1"/>
</dbReference>
<name>A0ABX6E099_9ACTN</name>
<dbReference type="Pfam" id="PF00703">
    <property type="entry name" value="Glyco_hydro_2"/>
    <property type="match status" value="1"/>
</dbReference>
<accession>A0ABX6E099</accession>
<evidence type="ECO:0000256" key="4">
    <source>
        <dbReference type="SAM" id="MobiDB-lite"/>
    </source>
</evidence>
<reference evidence="9 10" key="1">
    <citation type="submission" date="2019-10" db="EMBL/GenBank/DDBJ databases">
        <title>Genome Sequence of Micromonospora terminaliae DSM 101760.</title>
        <authorList>
            <person name="Guo L."/>
        </authorList>
    </citation>
    <scope>NUCLEOTIDE SEQUENCE [LARGE SCALE GENOMIC DNA]</scope>
    <source>
        <strain evidence="9 10">DSM 101760</strain>
    </source>
</reference>
<feature type="domain" description="Mannosidase Ig/CBM-like" evidence="6">
    <location>
        <begin position="684"/>
        <end position="764"/>
    </location>
</feature>
<evidence type="ECO:0000256" key="3">
    <source>
        <dbReference type="ARBA" id="ARBA00023295"/>
    </source>
</evidence>
<keyword evidence="2" id="KW-0378">Hydrolase</keyword>
<dbReference type="Gene3D" id="2.60.40.10">
    <property type="entry name" value="Immunoglobulins"/>
    <property type="match status" value="3"/>
</dbReference>
<evidence type="ECO:0000259" key="7">
    <source>
        <dbReference type="Pfam" id="PF18368"/>
    </source>
</evidence>
<dbReference type="Pfam" id="PF18368">
    <property type="entry name" value="Ig_GlcNase"/>
    <property type="match status" value="1"/>
</dbReference>
<dbReference type="InterPro" id="IPR054593">
    <property type="entry name" value="Beta-mannosidase-like_N2"/>
</dbReference>
<comment type="similarity">
    <text evidence="1">Belongs to the glycosyl hydrolase 2 family.</text>
</comment>
<evidence type="ECO:0000259" key="8">
    <source>
        <dbReference type="Pfam" id="PF22666"/>
    </source>
</evidence>
<keyword evidence="10" id="KW-1185">Reference proteome</keyword>
<gene>
    <name evidence="9" type="ORF">GCE86_09470</name>
</gene>
<dbReference type="SUPFAM" id="SSF49303">
    <property type="entry name" value="beta-Galactosidase/glucuronidase domain"/>
    <property type="match status" value="3"/>
</dbReference>
<evidence type="ECO:0000313" key="10">
    <source>
        <dbReference type="Proteomes" id="UP000402241"/>
    </source>
</evidence>
<evidence type="ECO:0000256" key="2">
    <source>
        <dbReference type="ARBA" id="ARBA00022801"/>
    </source>
</evidence>
<dbReference type="InterPro" id="IPR041447">
    <property type="entry name" value="Mannosidase_ig"/>
</dbReference>
<dbReference type="SUPFAM" id="SSF51445">
    <property type="entry name" value="(Trans)glycosidases"/>
    <property type="match status" value="1"/>
</dbReference>
<dbReference type="InterPro" id="IPR013783">
    <property type="entry name" value="Ig-like_fold"/>
</dbReference>
<feature type="region of interest" description="Disordered" evidence="4">
    <location>
        <begin position="534"/>
        <end position="553"/>
    </location>
</feature>
<feature type="domain" description="Glycoside hydrolase family 2 immunoglobulin-like beta-sandwich" evidence="5">
    <location>
        <begin position="230"/>
        <end position="347"/>
    </location>
</feature>
<dbReference type="InterPro" id="IPR006102">
    <property type="entry name" value="Ig-like_GH2"/>
</dbReference>
<dbReference type="SUPFAM" id="SSF49785">
    <property type="entry name" value="Galactose-binding domain-like"/>
    <property type="match status" value="1"/>
</dbReference>
<organism evidence="9 10">
    <name type="scientific">Micromonospora terminaliae</name>
    <dbReference type="NCBI Taxonomy" id="1914461"/>
    <lineage>
        <taxon>Bacteria</taxon>
        <taxon>Bacillati</taxon>
        <taxon>Actinomycetota</taxon>
        <taxon>Actinomycetes</taxon>
        <taxon>Micromonosporales</taxon>
        <taxon>Micromonosporaceae</taxon>
        <taxon>Micromonospora</taxon>
    </lineage>
</organism>
<dbReference type="EMBL" id="CP045309">
    <property type="protein sequence ID" value="QGL47244.1"/>
    <property type="molecule type" value="Genomic_DNA"/>
</dbReference>
<dbReference type="InterPro" id="IPR041351">
    <property type="entry name" value="Ig_GlcNase"/>
</dbReference>
<feature type="domain" description="Exo-beta-D-glucosaminidase Ig-fold" evidence="7">
    <location>
        <begin position="777"/>
        <end position="887"/>
    </location>
</feature>
<dbReference type="Pfam" id="PF22666">
    <property type="entry name" value="Glyco_hydro_2_N2"/>
    <property type="match status" value="1"/>
</dbReference>
<keyword evidence="3" id="KW-0326">Glycosidase</keyword>
<dbReference type="Pfam" id="PF17786">
    <property type="entry name" value="Mannosidase_ig"/>
    <property type="match status" value="1"/>
</dbReference>
<evidence type="ECO:0008006" key="11">
    <source>
        <dbReference type="Google" id="ProtNLM"/>
    </source>
</evidence>
<evidence type="ECO:0000259" key="6">
    <source>
        <dbReference type="Pfam" id="PF17786"/>
    </source>
</evidence>
<evidence type="ECO:0000313" key="9">
    <source>
        <dbReference type="EMBL" id="QGL47244.1"/>
    </source>
</evidence>
<evidence type="ECO:0000256" key="1">
    <source>
        <dbReference type="ARBA" id="ARBA00007401"/>
    </source>
</evidence>
<protein>
    <recommendedName>
        <fullName evidence="11">Exo-1,4-beta-D-glucosaminidase</fullName>
    </recommendedName>
</protein>
<dbReference type="Gene3D" id="3.20.20.80">
    <property type="entry name" value="Glycosidases"/>
    <property type="match status" value="1"/>
</dbReference>
<dbReference type="Gene3D" id="2.60.120.260">
    <property type="entry name" value="Galactose-binding domain-like"/>
    <property type="match status" value="1"/>
</dbReference>
<dbReference type="InterPro" id="IPR017853">
    <property type="entry name" value="GH"/>
</dbReference>
<dbReference type="PANTHER" id="PTHR43536">
    <property type="entry name" value="MANNOSYLGLYCOPROTEIN ENDO-BETA-MANNOSIDASE"/>
    <property type="match status" value="1"/>
</dbReference>